<proteinExistence type="predicted"/>
<gene>
    <name evidence="13" type="ORF">OKIOD_LOCUS7014</name>
</gene>
<evidence type="ECO:0000259" key="9">
    <source>
        <dbReference type="PROSITE" id="PS50086"/>
    </source>
</evidence>
<evidence type="ECO:0000256" key="7">
    <source>
        <dbReference type="SAM" id="MobiDB-lite"/>
    </source>
</evidence>
<feature type="domain" description="Helicase ATP-binding" evidence="10">
    <location>
        <begin position="191"/>
        <end position="368"/>
    </location>
</feature>
<feature type="domain" description="Rab-GAP TBC" evidence="9">
    <location>
        <begin position="942"/>
        <end position="1188"/>
    </location>
</feature>
<dbReference type="InterPro" id="IPR000629">
    <property type="entry name" value="RNA-helicase_DEAD-box_CS"/>
</dbReference>
<evidence type="ECO:0000256" key="8">
    <source>
        <dbReference type="SAM" id="Phobius"/>
    </source>
</evidence>
<dbReference type="SMART" id="SM00490">
    <property type="entry name" value="HELICc"/>
    <property type="match status" value="1"/>
</dbReference>
<dbReference type="PROSITE" id="PS00039">
    <property type="entry name" value="DEAD_ATP_HELICASE"/>
    <property type="match status" value="1"/>
</dbReference>
<dbReference type="InterPro" id="IPR035969">
    <property type="entry name" value="Rab-GAP_TBC_sf"/>
</dbReference>
<dbReference type="Pfam" id="PF00270">
    <property type="entry name" value="DEAD"/>
    <property type="match status" value="1"/>
</dbReference>
<keyword evidence="14" id="KW-1185">Reference proteome</keyword>
<dbReference type="InterPro" id="IPR014014">
    <property type="entry name" value="RNA_helicase_DEAD_Q_motif"/>
</dbReference>
<sequence length="1242" mass="141501">MSDLIQTINSEDEIDYLDDSEDEFQEKVFTKKDREEMNPFNSELEFNEEDPFLDPIGFDSGLSMAKKKKKRTTLQEKINKVLNDEALTQPVDDGNKMDTTIEASGEEKITAEDDDVIEDDELPAVVDSVKERQTTIKKKATETDEFFENWVKPDDEDEKESFADYGFERKLLKALANVGWTSPTPIQKASIPVAVTGRDICACATTGSGKTGAFVLPILQRFALRDPGKVESCTRVLVLLPTRELCVQVFAVFRKLVAELENVTVACAAGGLDLQQQTQLLRRDPDILVATPGRLIDHLHNTPNFSLQEIEILVLDEADRMLDEFFASQMKEILSQTSKHRQTMLFSATMTESVQELTDVALTKPMKIFISSNTDVADGLEQQFVRIRPGREGDREAIVAALLTRSFPRFTLLFTQTRKMAHRMHILLGLLGLKVVELHGSMSQTARLEALANFKNGTAHIMVCTDVAARGLDIPSVRTVINMTLPNNYKSYVHRVGRTARAGKQGRSISLVGESEWKILKMIIKASKTSCKTRTVAAEVVSNFKTKLNEYETKVKKIIDMENEEAALAAIENQVNAAKNKLENGPKEKRGWFQTKYERELEKADRMLDAHSGIKNRNTRGKQKNKIDTNTAEGRAQLEMQKAEAFRHREQKRAKKGNRLRALGSEQVQKEKLESREKKLARKDGKKKRSGFARDLADVNQKAVKFHRYVKDQDRSKKDMEVDELRRMLVEELADDLVRSKSFKILQDAILDIASSSDLNLLDDQEKLIDHILRKVVGENIETHFLNEIYSHLYGYKQISSTETSYFPDEPDWIISGRIKWLRRVSKGLEKISTELKIPSVRKRSPEMAREFNRKWTEISTIQQNLEGIKPIYAPRELYEACKMCVEEANAGKENIPLGEMPAPVKLRTLEDARDIFWTAQTTAVSDKSNCIQARSILKGLKYNGESRGDLWKASLQVEPTAADRANYELLRRQVSEFEYVSDKLLLNDVRTNAGNDDFYFVFVDYILQCLMIFSRDESNARIKQTAAEDDERYPPSKVLPFYGFSFFVAPICFLFSDPVILYAVFRKMYLRYFIRLHSIAEAPFHDPAYKYNEHSSGSAHFVEDLSSTSEDQELHSPDNKQIDHGIIGLAHQFEYFFKQRDPALFRHLHDINCRPVLICFRWLVKGFSGVLHVSEVLRLWDFIVGHDSLEILSVFSVGVFLVRRQFLLGCGASVDAEAILSDLSTLKVKPVLELVFSGRFA</sequence>
<evidence type="ECO:0000259" key="12">
    <source>
        <dbReference type="PROSITE" id="PS51195"/>
    </source>
</evidence>
<dbReference type="Gene3D" id="3.40.50.300">
    <property type="entry name" value="P-loop containing nucleotide triphosphate hydrolases"/>
    <property type="match status" value="2"/>
</dbReference>
<dbReference type="Gene3D" id="1.10.472.80">
    <property type="entry name" value="Ypt/Rab-GAP domain of gyp1p, domain 3"/>
    <property type="match status" value="1"/>
</dbReference>
<dbReference type="PROSITE" id="PS51195">
    <property type="entry name" value="Q_MOTIF"/>
    <property type="match status" value="1"/>
</dbReference>
<dbReference type="Proteomes" id="UP001158576">
    <property type="component" value="Chromosome XSR"/>
</dbReference>
<feature type="compositionally biased region" description="Basic residues" evidence="7">
    <location>
        <begin position="679"/>
        <end position="691"/>
    </location>
</feature>
<dbReference type="EMBL" id="OU015569">
    <property type="protein sequence ID" value="CAG5098201.1"/>
    <property type="molecule type" value="Genomic_DNA"/>
</dbReference>
<dbReference type="Pfam" id="PF00271">
    <property type="entry name" value="Helicase_C"/>
    <property type="match status" value="1"/>
</dbReference>
<feature type="compositionally biased region" description="Basic and acidic residues" evidence="7">
    <location>
        <begin position="668"/>
        <end position="678"/>
    </location>
</feature>
<keyword evidence="8" id="KW-0812">Transmembrane</keyword>
<dbReference type="InterPro" id="IPR050079">
    <property type="entry name" value="DEAD_box_RNA_helicase"/>
</dbReference>
<dbReference type="PANTHER" id="PTHR47959:SF1">
    <property type="entry name" value="ATP-DEPENDENT RNA HELICASE DBPA"/>
    <property type="match status" value="1"/>
</dbReference>
<evidence type="ECO:0000313" key="14">
    <source>
        <dbReference type="Proteomes" id="UP001158576"/>
    </source>
</evidence>
<dbReference type="SMART" id="SM00164">
    <property type="entry name" value="TBC"/>
    <property type="match status" value="1"/>
</dbReference>
<keyword evidence="8" id="KW-1133">Transmembrane helix</keyword>
<dbReference type="EC" id="3.6.4.13" evidence="1"/>
<name>A0ABN7SKB6_OIKDI</name>
<dbReference type="CDD" id="cd17947">
    <property type="entry name" value="DEADc_DDX27"/>
    <property type="match status" value="1"/>
</dbReference>
<feature type="domain" description="DEAD-box RNA helicase Q" evidence="12">
    <location>
        <begin position="160"/>
        <end position="188"/>
    </location>
</feature>
<feature type="compositionally biased region" description="Basic residues" evidence="7">
    <location>
        <begin position="649"/>
        <end position="659"/>
    </location>
</feature>
<accession>A0ABN7SKB6</accession>
<dbReference type="Pfam" id="PF00566">
    <property type="entry name" value="RabGAP-TBC"/>
    <property type="match status" value="1"/>
</dbReference>
<evidence type="ECO:0000256" key="3">
    <source>
        <dbReference type="ARBA" id="ARBA00022801"/>
    </source>
</evidence>
<dbReference type="InterPro" id="IPR027417">
    <property type="entry name" value="P-loop_NTPase"/>
</dbReference>
<dbReference type="SMART" id="SM00487">
    <property type="entry name" value="DEXDc"/>
    <property type="match status" value="1"/>
</dbReference>
<dbReference type="PROSITE" id="PS50086">
    <property type="entry name" value="TBC_RABGAP"/>
    <property type="match status" value="1"/>
</dbReference>
<evidence type="ECO:0000256" key="4">
    <source>
        <dbReference type="ARBA" id="ARBA00022806"/>
    </source>
</evidence>
<keyword evidence="3" id="KW-0378">Hydrolase</keyword>
<dbReference type="SUPFAM" id="SSF47923">
    <property type="entry name" value="Ypt/Rab-GAP domain of gyp1p"/>
    <property type="match status" value="1"/>
</dbReference>
<evidence type="ECO:0000256" key="2">
    <source>
        <dbReference type="ARBA" id="ARBA00022741"/>
    </source>
</evidence>
<evidence type="ECO:0000259" key="11">
    <source>
        <dbReference type="PROSITE" id="PS51194"/>
    </source>
</evidence>
<dbReference type="InterPro" id="IPR000195">
    <property type="entry name" value="Rab-GAP-TBC_dom"/>
</dbReference>
<keyword evidence="2" id="KW-0547">Nucleotide-binding</keyword>
<evidence type="ECO:0000256" key="6">
    <source>
        <dbReference type="PROSITE-ProRule" id="PRU00552"/>
    </source>
</evidence>
<dbReference type="InterPro" id="IPR014001">
    <property type="entry name" value="Helicase_ATP-bd"/>
</dbReference>
<keyword evidence="8" id="KW-0472">Membrane</keyword>
<evidence type="ECO:0000259" key="10">
    <source>
        <dbReference type="PROSITE" id="PS51192"/>
    </source>
</evidence>
<keyword evidence="5" id="KW-0067">ATP-binding</keyword>
<dbReference type="CDD" id="cd18787">
    <property type="entry name" value="SF2_C_DEAD"/>
    <property type="match status" value="1"/>
</dbReference>
<evidence type="ECO:0000256" key="5">
    <source>
        <dbReference type="ARBA" id="ARBA00022840"/>
    </source>
</evidence>
<evidence type="ECO:0000256" key="1">
    <source>
        <dbReference type="ARBA" id="ARBA00012552"/>
    </source>
</evidence>
<dbReference type="PROSITE" id="PS51192">
    <property type="entry name" value="HELICASE_ATP_BIND_1"/>
    <property type="match status" value="1"/>
</dbReference>
<dbReference type="InterPro" id="IPR001650">
    <property type="entry name" value="Helicase_C-like"/>
</dbReference>
<organism evidence="13 14">
    <name type="scientific">Oikopleura dioica</name>
    <name type="common">Tunicate</name>
    <dbReference type="NCBI Taxonomy" id="34765"/>
    <lineage>
        <taxon>Eukaryota</taxon>
        <taxon>Metazoa</taxon>
        <taxon>Chordata</taxon>
        <taxon>Tunicata</taxon>
        <taxon>Appendicularia</taxon>
        <taxon>Copelata</taxon>
        <taxon>Oikopleuridae</taxon>
        <taxon>Oikopleura</taxon>
    </lineage>
</organism>
<feature type="short sequence motif" description="Q motif" evidence="6">
    <location>
        <begin position="160"/>
        <end position="188"/>
    </location>
</feature>
<feature type="domain" description="Helicase C-terminal" evidence="11">
    <location>
        <begin position="402"/>
        <end position="559"/>
    </location>
</feature>
<protein>
    <recommendedName>
        <fullName evidence="1">RNA helicase</fullName>
        <ecNumber evidence="1">3.6.4.13</ecNumber>
    </recommendedName>
</protein>
<keyword evidence="4" id="KW-0347">Helicase</keyword>
<dbReference type="PROSITE" id="PS51194">
    <property type="entry name" value="HELICASE_CTER"/>
    <property type="match status" value="1"/>
</dbReference>
<dbReference type="PANTHER" id="PTHR47959">
    <property type="entry name" value="ATP-DEPENDENT RNA HELICASE RHLE-RELATED"/>
    <property type="match status" value="1"/>
</dbReference>
<evidence type="ECO:0000313" key="13">
    <source>
        <dbReference type="EMBL" id="CAG5098201.1"/>
    </source>
</evidence>
<reference evidence="13 14" key="1">
    <citation type="submission" date="2021-04" db="EMBL/GenBank/DDBJ databases">
        <authorList>
            <person name="Bliznina A."/>
        </authorList>
    </citation>
    <scope>NUCLEOTIDE SEQUENCE [LARGE SCALE GENOMIC DNA]</scope>
</reference>
<feature type="transmembrane region" description="Helical" evidence="8">
    <location>
        <begin position="1042"/>
        <end position="1066"/>
    </location>
</feature>
<dbReference type="InterPro" id="IPR011545">
    <property type="entry name" value="DEAD/DEAH_box_helicase_dom"/>
</dbReference>
<feature type="region of interest" description="Disordered" evidence="7">
    <location>
        <begin position="645"/>
        <end position="693"/>
    </location>
</feature>
<dbReference type="SUPFAM" id="SSF52540">
    <property type="entry name" value="P-loop containing nucleoside triphosphate hydrolases"/>
    <property type="match status" value="1"/>
</dbReference>